<dbReference type="Proteomes" id="UP000766336">
    <property type="component" value="Unassembled WGS sequence"/>
</dbReference>
<dbReference type="EMBL" id="JAHCDA010000001">
    <property type="protein sequence ID" value="MBS7810429.1"/>
    <property type="molecule type" value="Genomic_DNA"/>
</dbReference>
<dbReference type="InterPro" id="IPR022109">
    <property type="entry name" value="DUF3649"/>
</dbReference>
<feature type="transmembrane region" description="Helical" evidence="1">
    <location>
        <begin position="21"/>
        <end position="46"/>
    </location>
</feature>
<keyword evidence="3" id="KW-1185">Reference proteome</keyword>
<sequence>MTASTLWERARGWRWPGVAMRTIAAILGGYALGALASVVCATLLPLERAEAVMTGMLLSFAVYAGAVVWVFAARTALRAWVGLLIPMAVLAAAAWMTWP</sequence>
<evidence type="ECO:0000313" key="3">
    <source>
        <dbReference type="Proteomes" id="UP000766336"/>
    </source>
</evidence>
<feature type="transmembrane region" description="Helical" evidence="1">
    <location>
        <begin position="52"/>
        <end position="72"/>
    </location>
</feature>
<dbReference type="Pfam" id="PF12365">
    <property type="entry name" value="DUF3649"/>
    <property type="match status" value="1"/>
</dbReference>
<organism evidence="2 3">
    <name type="scientific">Roseococcus pinisoli</name>
    <dbReference type="NCBI Taxonomy" id="2835040"/>
    <lineage>
        <taxon>Bacteria</taxon>
        <taxon>Pseudomonadati</taxon>
        <taxon>Pseudomonadota</taxon>
        <taxon>Alphaproteobacteria</taxon>
        <taxon>Acetobacterales</taxon>
        <taxon>Roseomonadaceae</taxon>
        <taxon>Roseococcus</taxon>
    </lineage>
</organism>
<comment type="caution">
    <text evidence="2">The sequence shown here is derived from an EMBL/GenBank/DDBJ whole genome shotgun (WGS) entry which is preliminary data.</text>
</comment>
<keyword evidence="1" id="KW-0812">Transmembrane</keyword>
<evidence type="ECO:0000256" key="1">
    <source>
        <dbReference type="SAM" id="Phobius"/>
    </source>
</evidence>
<gene>
    <name evidence="2" type="ORF">KHU32_05740</name>
</gene>
<keyword evidence="1" id="KW-0472">Membrane</keyword>
<keyword evidence="1" id="KW-1133">Transmembrane helix</keyword>
<proteinExistence type="predicted"/>
<accession>A0ABS5QA74</accession>
<evidence type="ECO:0000313" key="2">
    <source>
        <dbReference type="EMBL" id="MBS7810429.1"/>
    </source>
</evidence>
<feature type="transmembrane region" description="Helical" evidence="1">
    <location>
        <begin position="79"/>
        <end position="98"/>
    </location>
</feature>
<name>A0ABS5QA74_9PROT</name>
<protein>
    <submittedName>
        <fullName evidence="2">DUF3649 domain-containing protein</fullName>
    </submittedName>
</protein>
<reference evidence="2 3" key="1">
    <citation type="submission" date="2021-05" db="EMBL/GenBank/DDBJ databases">
        <title>Roseococcus sp. XZZS9, whole genome shotgun sequencing project.</title>
        <authorList>
            <person name="Zhao G."/>
            <person name="Shen L."/>
        </authorList>
    </citation>
    <scope>NUCLEOTIDE SEQUENCE [LARGE SCALE GENOMIC DNA]</scope>
    <source>
        <strain evidence="2 3">XZZS9</strain>
    </source>
</reference>